<dbReference type="PANTHER" id="PTHR30146">
    <property type="entry name" value="LACI-RELATED TRANSCRIPTIONAL REPRESSOR"/>
    <property type="match status" value="1"/>
</dbReference>
<dbReference type="GO" id="GO:0000976">
    <property type="term" value="F:transcription cis-regulatory region binding"/>
    <property type="evidence" value="ECO:0007669"/>
    <property type="project" value="TreeGrafter"/>
</dbReference>
<dbReference type="InterPro" id="IPR010982">
    <property type="entry name" value="Lambda_DNA-bd_dom_sf"/>
</dbReference>
<dbReference type="Pfam" id="PF13377">
    <property type="entry name" value="Peripla_BP_3"/>
    <property type="match status" value="1"/>
</dbReference>
<comment type="caution">
    <text evidence="5">The sequence shown here is derived from an EMBL/GenBank/DDBJ whole genome shotgun (WGS) entry which is preliminary data.</text>
</comment>
<gene>
    <name evidence="5" type="ORF">IDH44_17450</name>
</gene>
<dbReference type="SUPFAM" id="SSF47413">
    <property type="entry name" value="lambda repressor-like DNA-binding domains"/>
    <property type="match status" value="1"/>
</dbReference>
<evidence type="ECO:0000313" key="6">
    <source>
        <dbReference type="Proteomes" id="UP000621560"/>
    </source>
</evidence>
<dbReference type="PANTHER" id="PTHR30146:SF109">
    <property type="entry name" value="HTH-TYPE TRANSCRIPTIONAL REGULATOR GALS"/>
    <property type="match status" value="1"/>
</dbReference>
<evidence type="ECO:0000259" key="4">
    <source>
        <dbReference type="PROSITE" id="PS50932"/>
    </source>
</evidence>
<dbReference type="EMBL" id="JACXIZ010000030">
    <property type="protein sequence ID" value="MBD2846986.1"/>
    <property type="molecule type" value="Genomic_DNA"/>
</dbReference>
<feature type="domain" description="HTH lacI-type" evidence="4">
    <location>
        <begin position="7"/>
        <end position="61"/>
    </location>
</feature>
<keyword evidence="6" id="KW-1185">Reference proteome</keyword>
<keyword evidence="2 5" id="KW-0238">DNA-binding</keyword>
<dbReference type="Proteomes" id="UP000621560">
    <property type="component" value="Unassembled WGS sequence"/>
</dbReference>
<accession>A0A927BUC7</accession>
<dbReference type="InterPro" id="IPR000843">
    <property type="entry name" value="HTH_LacI"/>
</dbReference>
<proteinExistence type="predicted"/>
<evidence type="ECO:0000256" key="3">
    <source>
        <dbReference type="ARBA" id="ARBA00023163"/>
    </source>
</evidence>
<dbReference type="AlphaFoldDB" id="A0A927BUC7"/>
<protein>
    <submittedName>
        <fullName evidence="5">LacI family DNA-binding transcriptional regulator</fullName>
    </submittedName>
</protein>
<dbReference type="PROSITE" id="PS50932">
    <property type="entry name" value="HTH_LACI_2"/>
    <property type="match status" value="1"/>
</dbReference>
<dbReference type="GO" id="GO:0003700">
    <property type="term" value="F:DNA-binding transcription factor activity"/>
    <property type="evidence" value="ECO:0007669"/>
    <property type="project" value="TreeGrafter"/>
</dbReference>
<evidence type="ECO:0000313" key="5">
    <source>
        <dbReference type="EMBL" id="MBD2846986.1"/>
    </source>
</evidence>
<dbReference type="InterPro" id="IPR046335">
    <property type="entry name" value="LacI/GalR-like_sensor"/>
</dbReference>
<evidence type="ECO:0000256" key="2">
    <source>
        <dbReference type="ARBA" id="ARBA00023125"/>
    </source>
</evidence>
<keyword evidence="1" id="KW-0805">Transcription regulation</keyword>
<sequence length="353" mass="39300">MANRKEITLRTLAAELGLSPHTVSKALRGLPGMSERTRATVAAAAARLGYRTKEQERALRAERIPIYSAQPRRFAFVMPRRHFGNIHRQLLDGIQSRLGEFGHALETVMEPEPHEADSVADGKDWVERAGLPYHDGLFIPPLLEAASEARLLALRQPVILLNYPPPATFVDSVVWDVATAVHQSVRYLVERGHRRILYIGDITHHRGFRVRWHAFCEAMRDAGLEAQPEHHMTVSSHTGEAYVEALAAVLVREAPTALLVGIEHDLGAVYYACRSLGRTIPADYALIGLEHAPSRLLPGLTRPELLVRDSGARGVDRMLWRISNPSLPYEHIQIQGGFCDGDTVRTSHCPLDT</sequence>
<keyword evidence="3" id="KW-0804">Transcription</keyword>
<organism evidence="5 6">
    <name type="scientific">Paenibacillus sabuli</name>
    <dbReference type="NCBI Taxonomy" id="2772509"/>
    <lineage>
        <taxon>Bacteria</taxon>
        <taxon>Bacillati</taxon>
        <taxon>Bacillota</taxon>
        <taxon>Bacilli</taxon>
        <taxon>Bacillales</taxon>
        <taxon>Paenibacillaceae</taxon>
        <taxon>Paenibacillus</taxon>
    </lineage>
</organism>
<name>A0A927BUC7_9BACL</name>
<dbReference type="InterPro" id="IPR028082">
    <property type="entry name" value="Peripla_BP_I"/>
</dbReference>
<dbReference type="Gene3D" id="1.10.260.40">
    <property type="entry name" value="lambda repressor-like DNA-binding domains"/>
    <property type="match status" value="1"/>
</dbReference>
<dbReference type="RefSeq" id="WP_190919885.1">
    <property type="nucleotide sequence ID" value="NZ_JACXIZ010000030.1"/>
</dbReference>
<reference evidence="5" key="1">
    <citation type="submission" date="2020-09" db="EMBL/GenBank/DDBJ databases">
        <title>A novel bacterium of genus Paenibacillus, isolated from South China Sea.</title>
        <authorList>
            <person name="Huang H."/>
            <person name="Mo K."/>
            <person name="Hu Y."/>
        </authorList>
    </citation>
    <scope>NUCLEOTIDE SEQUENCE</scope>
    <source>
        <strain evidence="5">IB182496</strain>
    </source>
</reference>
<dbReference type="SUPFAM" id="SSF53822">
    <property type="entry name" value="Periplasmic binding protein-like I"/>
    <property type="match status" value="1"/>
</dbReference>
<dbReference type="Gene3D" id="3.40.50.2300">
    <property type="match status" value="2"/>
</dbReference>
<dbReference type="SMART" id="SM00354">
    <property type="entry name" value="HTH_LACI"/>
    <property type="match status" value="1"/>
</dbReference>
<evidence type="ECO:0000256" key="1">
    <source>
        <dbReference type="ARBA" id="ARBA00023015"/>
    </source>
</evidence>